<dbReference type="SUPFAM" id="SSF57850">
    <property type="entry name" value="RING/U-box"/>
    <property type="match status" value="1"/>
</dbReference>
<dbReference type="PROSITE" id="PS50178">
    <property type="entry name" value="ZF_FYVE"/>
    <property type="match status" value="1"/>
</dbReference>
<dbReference type="InterPro" id="IPR055111">
    <property type="entry name" value="RNF34_RFFL_HeH"/>
</dbReference>
<feature type="domain" description="FYVE-type" evidence="7">
    <location>
        <begin position="35"/>
        <end position="93"/>
    </location>
</feature>
<evidence type="ECO:0000256" key="1">
    <source>
        <dbReference type="ARBA" id="ARBA00022723"/>
    </source>
</evidence>
<dbReference type="Pfam" id="PF22968">
    <property type="entry name" value="RNF34L-like_3rd"/>
    <property type="match status" value="1"/>
</dbReference>
<keyword evidence="3" id="KW-0862">Zinc</keyword>
<evidence type="ECO:0000313" key="8">
    <source>
        <dbReference type="EMBL" id="KAK3595724.1"/>
    </source>
</evidence>
<dbReference type="FunFam" id="3.30.40.10:FF:000110">
    <property type="entry name" value="E3 ubiquitin-protein ligase RNF34 isoform X1"/>
    <property type="match status" value="1"/>
</dbReference>
<feature type="region of interest" description="Disordered" evidence="5">
    <location>
        <begin position="139"/>
        <end position="204"/>
    </location>
</feature>
<dbReference type="SUPFAM" id="SSF57903">
    <property type="entry name" value="FYVE/PHD zinc finger"/>
    <property type="match status" value="1"/>
</dbReference>
<dbReference type="InterPro" id="IPR013083">
    <property type="entry name" value="Znf_RING/FYVE/PHD"/>
</dbReference>
<dbReference type="Pfam" id="PF13920">
    <property type="entry name" value="zf-C3HC4_3"/>
    <property type="match status" value="1"/>
</dbReference>
<name>A0AAE0VZN3_9BIVA</name>
<keyword evidence="2 4" id="KW-0863">Zinc-finger</keyword>
<feature type="compositionally biased region" description="Low complexity" evidence="5">
    <location>
        <begin position="177"/>
        <end position="186"/>
    </location>
</feature>
<dbReference type="CDD" id="cd16500">
    <property type="entry name" value="RING-HC_CARP"/>
    <property type="match status" value="1"/>
</dbReference>
<dbReference type="Proteomes" id="UP001195483">
    <property type="component" value="Unassembled WGS sequence"/>
</dbReference>
<reference evidence="8" key="3">
    <citation type="submission" date="2023-05" db="EMBL/GenBank/DDBJ databases">
        <authorList>
            <person name="Smith C.H."/>
        </authorList>
    </citation>
    <scope>NUCLEOTIDE SEQUENCE</scope>
    <source>
        <strain evidence="8">CHS0354</strain>
        <tissue evidence="8">Mantle</tissue>
    </source>
</reference>
<evidence type="ECO:0008006" key="10">
    <source>
        <dbReference type="Google" id="ProtNLM"/>
    </source>
</evidence>
<feature type="compositionally biased region" description="Basic and acidic residues" evidence="5">
    <location>
        <begin position="187"/>
        <end position="197"/>
    </location>
</feature>
<dbReference type="EMBL" id="JAEAOA010001512">
    <property type="protein sequence ID" value="KAK3595724.1"/>
    <property type="molecule type" value="Genomic_DNA"/>
</dbReference>
<dbReference type="InterPro" id="IPR011011">
    <property type="entry name" value="Znf_FYVE_PHD"/>
</dbReference>
<dbReference type="PANTHER" id="PTHR14879">
    <property type="entry name" value="CASPASE REGULATOR, RING FINGER DOMAIN-CONTAINING"/>
    <property type="match status" value="1"/>
</dbReference>
<dbReference type="InterPro" id="IPR001841">
    <property type="entry name" value="Znf_RING"/>
</dbReference>
<keyword evidence="9" id="KW-1185">Reference proteome</keyword>
<dbReference type="GO" id="GO:0061630">
    <property type="term" value="F:ubiquitin protein ligase activity"/>
    <property type="evidence" value="ECO:0007669"/>
    <property type="project" value="TreeGrafter"/>
</dbReference>
<sequence>MGAGTARMSGGLSGDTPVTIHIHAGHGNIPTFTTGNNIGSCEGCSLAFTSFRKKKICKDCERDFCSSCMIQQQSYPGDLNSLWQCKMCQTLISGTFTRSELMNWKNKDLKALLQKRKIDISACREKEDLIDAVFATFGGNNQNGSQSSRNSQSTATPTSSSQLGGQNNRQTDPSGTRQSNEQQQQQHEQHRLNDQQREQQQQHARMAGELLLEVLRQEAAENSQRDNEKNDNSQETDAQIITVPITLDDIKSEKEIDDLSIKQLKKLLLSNFVDYKGCCERWELEQRVRRLWKEDQINKQKAEEVRKAEENPQKTSSVSASVTGNEDDICKICMDAVIDCVLLECGHMVTCTSCGKQLAECPMCRQYVSRAVHIFKS</sequence>
<comment type="caution">
    <text evidence="8">The sequence shown here is derived from an EMBL/GenBank/DDBJ whole genome shotgun (WGS) entry which is preliminary data.</text>
</comment>
<feature type="compositionally biased region" description="Polar residues" evidence="5">
    <location>
        <begin position="163"/>
        <end position="176"/>
    </location>
</feature>
<reference evidence="8" key="2">
    <citation type="journal article" date="2021" name="Genome Biol. Evol.">
        <title>Developing a high-quality reference genome for a parasitic bivalve with doubly uniparental inheritance (Bivalvia: Unionida).</title>
        <authorList>
            <person name="Smith C.H."/>
        </authorList>
    </citation>
    <scope>NUCLEOTIDE SEQUENCE</scope>
    <source>
        <strain evidence="8">CHS0354</strain>
        <tissue evidence="8">Mantle</tissue>
    </source>
</reference>
<dbReference type="GO" id="GO:0043161">
    <property type="term" value="P:proteasome-mediated ubiquitin-dependent protein catabolic process"/>
    <property type="evidence" value="ECO:0007669"/>
    <property type="project" value="TreeGrafter"/>
</dbReference>
<dbReference type="Pfam" id="PF23632">
    <property type="entry name" value="SAP_RNF34_RFFL"/>
    <property type="match status" value="1"/>
</dbReference>
<protein>
    <recommendedName>
        <fullName evidence="10">E3 ubiquitin-protein ligase RNF34</fullName>
    </recommendedName>
</protein>
<organism evidence="8 9">
    <name type="scientific">Potamilus streckersoni</name>
    <dbReference type="NCBI Taxonomy" id="2493646"/>
    <lineage>
        <taxon>Eukaryota</taxon>
        <taxon>Metazoa</taxon>
        <taxon>Spiralia</taxon>
        <taxon>Lophotrochozoa</taxon>
        <taxon>Mollusca</taxon>
        <taxon>Bivalvia</taxon>
        <taxon>Autobranchia</taxon>
        <taxon>Heteroconchia</taxon>
        <taxon>Palaeoheterodonta</taxon>
        <taxon>Unionida</taxon>
        <taxon>Unionoidea</taxon>
        <taxon>Unionidae</taxon>
        <taxon>Ambleminae</taxon>
        <taxon>Lampsilini</taxon>
        <taxon>Potamilus</taxon>
    </lineage>
</organism>
<evidence type="ECO:0000259" key="7">
    <source>
        <dbReference type="PROSITE" id="PS50178"/>
    </source>
</evidence>
<dbReference type="SMART" id="SM00184">
    <property type="entry name" value="RING"/>
    <property type="match status" value="2"/>
</dbReference>
<evidence type="ECO:0000256" key="5">
    <source>
        <dbReference type="SAM" id="MobiDB-lite"/>
    </source>
</evidence>
<dbReference type="Gene3D" id="1.10.720.140">
    <property type="match status" value="1"/>
</dbReference>
<dbReference type="InterPro" id="IPR017455">
    <property type="entry name" value="Znf_FYVE-rel"/>
</dbReference>
<dbReference type="GO" id="GO:0008270">
    <property type="term" value="F:zinc ion binding"/>
    <property type="evidence" value="ECO:0007669"/>
    <property type="project" value="UniProtKB-KW"/>
</dbReference>
<dbReference type="Gene3D" id="3.30.40.10">
    <property type="entry name" value="Zinc/RING finger domain, C3HC4 (zinc finger)"/>
    <property type="match status" value="1"/>
</dbReference>
<keyword evidence="1" id="KW-0479">Metal-binding</keyword>
<dbReference type="GO" id="GO:0005886">
    <property type="term" value="C:plasma membrane"/>
    <property type="evidence" value="ECO:0007669"/>
    <property type="project" value="TreeGrafter"/>
</dbReference>
<accession>A0AAE0VZN3</accession>
<feature type="compositionally biased region" description="Low complexity" evidence="5">
    <location>
        <begin position="139"/>
        <end position="162"/>
    </location>
</feature>
<gene>
    <name evidence="8" type="ORF">CHS0354_025347</name>
</gene>
<reference evidence="8" key="1">
    <citation type="journal article" date="2021" name="Genome Biol. Evol.">
        <title>A High-Quality Reference Genome for a Parasitic Bivalve with Doubly Uniparental Inheritance (Bivalvia: Unionida).</title>
        <authorList>
            <person name="Smith C.H."/>
        </authorList>
    </citation>
    <scope>NUCLEOTIDE SEQUENCE</scope>
    <source>
        <strain evidence="8">CHS0354</strain>
    </source>
</reference>
<evidence type="ECO:0000313" key="9">
    <source>
        <dbReference type="Proteomes" id="UP001195483"/>
    </source>
</evidence>
<dbReference type="GO" id="GO:1902042">
    <property type="term" value="P:negative regulation of extrinsic apoptotic signaling pathway via death domain receptors"/>
    <property type="evidence" value="ECO:0007669"/>
    <property type="project" value="TreeGrafter"/>
</dbReference>
<dbReference type="AlphaFoldDB" id="A0AAE0VZN3"/>
<feature type="domain" description="RING-type" evidence="6">
    <location>
        <begin position="330"/>
        <end position="365"/>
    </location>
</feature>
<evidence type="ECO:0000259" key="6">
    <source>
        <dbReference type="PROSITE" id="PS50089"/>
    </source>
</evidence>
<dbReference type="InterPro" id="IPR057299">
    <property type="entry name" value="RNF34_RFFL_SAP"/>
</dbReference>
<dbReference type="PROSITE" id="PS50089">
    <property type="entry name" value="ZF_RING_2"/>
    <property type="match status" value="1"/>
</dbReference>
<proteinExistence type="predicted"/>
<dbReference type="PANTHER" id="PTHR14879:SF15">
    <property type="entry name" value="E3 UBIQUITIN-PROTEIN LIGASE RIFIFYLIN-LIKE PROTEIN"/>
    <property type="match status" value="1"/>
</dbReference>
<evidence type="ECO:0000256" key="4">
    <source>
        <dbReference type="PROSITE-ProRule" id="PRU00175"/>
    </source>
</evidence>
<dbReference type="GO" id="GO:0070936">
    <property type="term" value="P:protein K48-linked ubiquitination"/>
    <property type="evidence" value="ECO:0007669"/>
    <property type="project" value="TreeGrafter"/>
</dbReference>
<evidence type="ECO:0000256" key="3">
    <source>
        <dbReference type="ARBA" id="ARBA00022833"/>
    </source>
</evidence>
<dbReference type="InterPro" id="IPR051728">
    <property type="entry name" value="RING-FYVE_E3_ubiquitin-ligase"/>
</dbReference>
<dbReference type="GO" id="GO:0005737">
    <property type="term" value="C:cytoplasm"/>
    <property type="evidence" value="ECO:0007669"/>
    <property type="project" value="TreeGrafter"/>
</dbReference>
<evidence type="ECO:0000256" key="2">
    <source>
        <dbReference type="ARBA" id="ARBA00022771"/>
    </source>
</evidence>